<protein>
    <recommendedName>
        <fullName evidence="3">DUF3866 domain-containing protein</fullName>
    </recommendedName>
</protein>
<dbReference type="EMBL" id="LJJB01000007">
    <property type="protein sequence ID" value="KQL49211.1"/>
    <property type="molecule type" value="Genomic_DNA"/>
</dbReference>
<evidence type="ECO:0000313" key="2">
    <source>
        <dbReference type="Proteomes" id="UP000051063"/>
    </source>
</evidence>
<dbReference type="Proteomes" id="UP000051063">
    <property type="component" value="Unassembled WGS sequence"/>
</dbReference>
<evidence type="ECO:0008006" key="3">
    <source>
        <dbReference type="Google" id="ProtNLM"/>
    </source>
</evidence>
<dbReference type="RefSeq" id="WP_055743508.1">
    <property type="nucleotide sequence ID" value="NZ_LJJB01000007.1"/>
</dbReference>
<comment type="caution">
    <text evidence="1">The sequence shown here is derived from an EMBL/GenBank/DDBJ whole genome shotgun (WGS) entry which is preliminary data.</text>
</comment>
<proteinExistence type="predicted"/>
<evidence type="ECO:0000313" key="1">
    <source>
        <dbReference type="EMBL" id="KQL49211.1"/>
    </source>
</evidence>
<reference evidence="1 2" key="1">
    <citation type="submission" date="2015-09" db="EMBL/GenBank/DDBJ databases">
        <title>Genome sequencing project for genomic taxonomy and phylogenomics of Bacillus-like bacteria.</title>
        <authorList>
            <person name="Liu B."/>
            <person name="Wang J."/>
            <person name="Zhu Y."/>
            <person name="Liu G."/>
            <person name="Chen Q."/>
            <person name="Chen Z."/>
            <person name="Lan J."/>
            <person name="Che J."/>
            <person name="Ge C."/>
            <person name="Shi H."/>
            <person name="Pan Z."/>
            <person name="Liu X."/>
        </authorList>
    </citation>
    <scope>NUCLEOTIDE SEQUENCE [LARGE SCALE GENOMIC DNA]</scope>
    <source>
        <strain evidence="1 2">DSM 8552</strain>
    </source>
</reference>
<organism evidence="1 2">
    <name type="scientific">Brevibacillus choshinensis</name>
    <dbReference type="NCBI Taxonomy" id="54911"/>
    <lineage>
        <taxon>Bacteria</taxon>
        <taxon>Bacillati</taxon>
        <taxon>Bacillota</taxon>
        <taxon>Bacilli</taxon>
        <taxon>Bacillales</taxon>
        <taxon>Paenibacillaceae</taxon>
        <taxon>Brevibacillus</taxon>
    </lineage>
</organism>
<keyword evidence="2" id="KW-1185">Reference proteome</keyword>
<dbReference type="Pfam" id="PF12982">
    <property type="entry name" value="DUF3866"/>
    <property type="match status" value="1"/>
</dbReference>
<dbReference type="InterPro" id="IPR024479">
    <property type="entry name" value="DUF3866"/>
</dbReference>
<sequence>MLCLAMGTVLQVVEKRMGMQLLEVLIEETGNRERAISIAHEEYSIGEKLIMNTTAVRLKLGTGGYHLVVGKAEQMTEQDLLPTSWGHVMKMRYSPWQLAIDAVEEQASPHHDLFVRHDLSLEGTPVVISELHSLLPATVLTLKQNDPQTKIVYVMPDGASLPISLSGHVHQLQKAGFLAATITTGHAWGGDYEAVTIHSGLLAARHVENADIIICMLGPGVAGTGTPYAFSGIQLAEVIHAVSALGGFPLLIPRISFADPRRRHYGMSHHTTAILSRFALRPVVLSMPQVGNQYDTILEQQMVALQKLDKHVIIRGMVANMNRIASMEKEYGSAFTTMGRSWQEDPVPFQTAVLAADQLSGWRVDLAKAFSDDPHCFSSLDTLAGLDLFWTRNGEQP</sequence>
<accession>A0ABR5NCT2</accession>
<gene>
    <name evidence="1" type="ORF">AN963_05425</name>
</gene>
<name>A0ABR5NCT2_BRECH</name>